<evidence type="ECO:0000256" key="5">
    <source>
        <dbReference type="ARBA" id="ARBA00023315"/>
    </source>
</evidence>
<dbReference type="RefSeq" id="WP_126071527.1">
    <property type="nucleotide sequence ID" value="NZ_CP026513.1"/>
</dbReference>
<dbReference type="KEGG" id="aade:C3B56_00152"/>
<feature type="binding site" evidence="7">
    <location>
        <begin position="134"/>
        <end position="138"/>
    </location>
    <ligand>
        <name>substrate</name>
    </ligand>
</feature>
<feature type="binding site" evidence="7">
    <location>
        <position position="111"/>
    </location>
    <ligand>
        <name>Fe cation</name>
        <dbReference type="ChEBI" id="CHEBI:24875"/>
    </ligand>
</feature>
<keyword evidence="7" id="KW-0963">Cytoplasm</keyword>
<keyword evidence="10" id="KW-1185">Reference proteome</keyword>
<dbReference type="AlphaFoldDB" id="A0A3S9J7B1"/>
<dbReference type="Gene3D" id="3.30.420.40">
    <property type="match status" value="2"/>
</dbReference>
<comment type="cofactor">
    <cofactor evidence="7">
        <name>Fe(2+)</name>
        <dbReference type="ChEBI" id="CHEBI:29033"/>
    </cofactor>
    <text evidence="7">Binds 1 Fe(2+) ion per subunit.</text>
</comment>
<gene>
    <name evidence="7 9" type="primary">tsaD</name>
    <name evidence="9" type="ORF">C3B56_00152</name>
</gene>
<dbReference type="InterPro" id="IPR000905">
    <property type="entry name" value="Gcp-like_dom"/>
</dbReference>
<dbReference type="PRINTS" id="PR00789">
    <property type="entry name" value="OSIALOPTASE"/>
</dbReference>
<comment type="catalytic activity">
    <reaction evidence="6 7">
        <text>L-threonylcarbamoyladenylate + adenosine(37) in tRNA = N(6)-L-threonylcarbamoyladenosine(37) in tRNA + AMP + H(+)</text>
        <dbReference type="Rhea" id="RHEA:37059"/>
        <dbReference type="Rhea" id="RHEA-COMP:10162"/>
        <dbReference type="Rhea" id="RHEA-COMP:10163"/>
        <dbReference type="ChEBI" id="CHEBI:15378"/>
        <dbReference type="ChEBI" id="CHEBI:73682"/>
        <dbReference type="ChEBI" id="CHEBI:74411"/>
        <dbReference type="ChEBI" id="CHEBI:74418"/>
        <dbReference type="ChEBI" id="CHEBI:456215"/>
        <dbReference type="EC" id="2.3.1.234"/>
    </reaction>
</comment>
<dbReference type="Pfam" id="PF00814">
    <property type="entry name" value="TsaD"/>
    <property type="match status" value="1"/>
</dbReference>
<feature type="binding site" evidence="7">
    <location>
        <position position="274"/>
    </location>
    <ligand>
        <name>substrate</name>
    </ligand>
</feature>
<dbReference type="InterPro" id="IPR043129">
    <property type="entry name" value="ATPase_NBD"/>
</dbReference>
<evidence type="ECO:0000256" key="2">
    <source>
        <dbReference type="ARBA" id="ARBA00022694"/>
    </source>
</evidence>
<comment type="function">
    <text evidence="7">Required for the formation of a threonylcarbamoyl group on adenosine at position 37 (t(6)A37) in tRNAs that read codons beginning with adenine. Is involved in the transfer of the threonylcarbamoyl moiety of threonylcarbamoyl-AMP (TC-AMP) to the N6 group of A37, together with TsaE and TsaB. TsaD likely plays a direct catalytic role in this reaction.</text>
</comment>
<keyword evidence="5 7" id="KW-0012">Acyltransferase</keyword>
<feature type="binding site" evidence="7">
    <location>
        <position position="167"/>
    </location>
    <ligand>
        <name>substrate</name>
    </ligand>
</feature>
<feature type="domain" description="Gcp-like" evidence="8">
    <location>
        <begin position="24"/>
        <end position="309"/>
    </location>
</feature>
<comment type="subcellular location">
    <subcellularLocation>
        <location evidence="7">Cytoplasm</location>
    </subcellularLocation>
</comment>
<accession>A0A3S9J7B1</accession>
<proteinExistence type="inferred from homology"/>
<dbReference type="EMBL" id="CP026513">
    <property type="protein sequence ID" value="AZP36261.1"/>
    <property type="molecule type" value="Genomic_DNA"/>
</dbReference>
<evidence type="ECO:0000256" key="6">
    <source>
        <dbReference type="ARBA" id="ARBA00048117"/>
    </source>
</evidence>
<dbReference type="GO" id="GO:0002949">
    <property type="term" value="P:tRNA threonylcarbamoyladenosine modification"/>
    <property type="evidence" value="ECO:0007669"/>
    <property type="project" value="UniProtKB-UniRule"/>
</dbReference>
<comment type="similarity">
    <text evidence="7">Belongs to the KAE1 / TsaD family.</text>
</comment>
<feature type="binding site" evidence="7">
    <location>
        <position position="115"/>
    </location>
    <ligand>
        <name>Fe cation</name>
        <dbReference type="ChEBI" id="CHEBI:24875"/>
    </ligand>
</feature>
<evidence type="ECO:0000256" key="7">
    <source>
        <dbReference type="HAMAP-Rule" id="MF_01445"/>
    </source>
</evidence>
<feature type="binding site" evidence="7">
    <location>
        <position position="302"/>
    </location>
    <ligand>
        <name>Fe cation</name>
        <dbReference type="ChEBI" id="CHEBI:24875"/>
    </ligand>
</feature>
<dbReference type="HAMAP" id="MF_01445">
    <property type="entry name" value="TsaD"/>
    <property type="match status" value="1"/>
</dbReference>
<name>A0A3S9J7B1_9ENTR</name>
<dbReference type="InterPro" id="IPR017861">
    <property type="entry name" value="KAE1/TsaD"/>
</dbReference>
<keyword evidence="3 7" id="KW-0479">Metal-binding</keyword>
<evidence type="ECO:0000256" key="1">
    <source>
        <dbReference type="ARBA" id="ARBA00022679"/>
    </source>
</evidence>
<dbReference type="FunFam" id="3.30.420.40:FF:000012">
    <property type="entry name" value="tRNA N6-adenosine threonylcarbamoyltransferase"/>
    <property type="match status" value="1"/>
</dbReference>
<dbReference type="SUPFAM" id="SSF53067">
    <property type="entry name" value="Actin-like ATPase domain"/>
    <property type="match status" value="1"/>
</dbReference>
<evidence type="ECO:0000313" key="9">
    <source>
        <dbReference type="EMBL" id="AZP36261.1"/>
    </source>
</evidence>
<dbReference type="NCBIfam" id="TIGR03723">
    <property type="entry name" value="T6A_TsaD_YgjD"/>
    <property type="match status" value="1"/>
</dbReference>
<dbReference type="CDD" id="cd24133">
    <property type="entry name" value="ASKHA_NBD_TsaD_bac"/>
    <property type="match status" value="1"/>
</dbReference>
<dbReference type="GO" id="GO:0005506">
    <property type="term" value="F:iron ion binding"/>
    <property type="evidence" value="ECO:0007669"/>
    <property type="project" value="UniProtKB-UniRule"/>
</dbReference>
<dbReference type="InterPro" id="IPR022450">
    <property type="entry name" value="TsaD"/>
</dbReference>
<reference evidence="9 10" key="1">
    <citation type="journal article" date="2018" name="Genome Biol. Evol.">
        <title>Partnering With a Pest: Genomes of Hemlock Woolly Adelgid Symbionts Reveal Atypical Nutritional Provisioning Patterns in Dual-Obligate Bacteria.</title>
        <authorList>
            <person name="Weglarz K.M."/>
            <person name="Havill N.P."/>
            <person name="Burke G.R."/>
            <person name="von Dohlen C.D."/>
        </authorList>
    </citation>
    <scope>NUCLEOTIDE SEQUENCE [LARGE SCALE GENOMIC DNA]</scope>
    <source>
        <strain evidence="9">ENA</strain>
    </source>
</reference>
<evidence type="ECO:0000259" key="8">
    <source>
        <dbReference type="Pfam" id="PF00814"/>
    </source>
</evidence>
<dbReference type="OrthoDB" id="9806197at2"/>
<evidence type="ECO:0000256" key="4">
    <source>
        <dbReference type="ARBA" id="ARBA00023004"/>
    </source>
</evidence>
<feature type="binding site" evidence="7">
    <location>
        <position position="180"/>
    </location>
    <ligand>
        <name>substrate</name>
    </ligand>
</feature>
<organism evidence="9 10">
    <name type="scientific">Candidatus Annandia adelgestsuga</name>
    <dbReference type="NCBI Taxonomy" id="1302411"/>
    <lineage>
        <taxon>Bacteria</taxon>
        <taxon>Pseudomonadati</taxon>
        <taxon>Pseudomonadota</taxon>
        <taxon>Gammaproteobacteria</taxon>
        <taxon>Enterobacterales</taxon>
        <taxon>Enterobacteriaceae</taxon>
        <taxon>Candidatus Annandia</taxon>
    </lineage>
</organism>
<dbReference type="NCBIfam" id="TIGR00329">
    <property type="entry name" value="gcp_kae1"/>
    <property type="match status" value="1"/>
</dbReference>
<protein>
    <recommendedName>
        <fullName evidence="7">tRNA N6-adenosine threonylcarbamoyltransferase</fullName>
        <ecNumber evidence="7">2.3.1.234</ecNumber>
    </recommendedName>
    <alternativeName>
        <fullName evidence="7">N6-L-threonylcarbamoyladenine synthase</fullName>
        <shortName evidence="7">t(6)A synthase</shortName>
    </alternativeName>
    <alternativeName>
        <fullName evidence="7">t(6)A37 threonylcarbamoyladenosine biosynthesis protein TsaD</fullName>
    </alternativeName>
    <alternativeName>
        <fullName evidence="7">tRNA threonylcarbamoyladenosine biosynthesis protein TsaD</fullName>
    </alternativeName>
</protein>
<keyword evidence="2 7" id="KW-0819">tRNA processing</keyword>
<dbReference type="Proteomes" id="UP000274458">
    <property type="component" value="Chromosome"/>
</dbReference>
<dbReference type="PANTHER" id="PTHR11735">
    <property type="entry name" value="TRNA N6-ADENOSINE THREONYLCARBAMOYLTRANSFERASE"/>
    <property type="match status" value="1"/>
</dbReference>
<dbReference type="PANTHER" id="PTHR11735:SF6">
    <property type="entry name" value="TRNA N6-ADENOSINE THREONYLCARBAMOYLTRANSFERASE, MITOCHONDRIAL"/>
    <property type="match status" value="1"/>
</dbReference>
<evidence type="ECO:0000313" key="10">
    <source>
        <dbReference type="Proteomes" id="UP000274458"/>
    </source>
</evidence>
<evidence type="ECO:0000256" key="3">
    <source>
        <dbReference type="ARBA" id="ARBA00022723"/>
    </source>
</evidence>
<keyword evidence="1 7" id="KW-0808">Transferase</keyword>
<dbReference type="GO" id="GO:0005737">
    <property type="term" value="C:cytoplasm"/>
    <property type="evidence" value="ECO:0007669"/>
    <property type="project" value="UniProtKB-SubCell"/>
</dbReference>
<dbReference type="GO" id="GO:0061711">
    <property type="term" value="F:tRNA N(6)-L-threonylcarbamoyladenine synthase activity"/>
    <property type="evidence" value="ECO:0007669"/>
    <property type="project" value="UniProtKB-EC"/>
</dbReference>
<keyword evidence="4 7" id="KW-0408">Iron</keyword>
<dbReference type="EC" id="2.3.1.234" evidence="7"/>
<comment type="caution">
    <text evidence="7">Lacks conserved residue(s) required for the propagation of feature annotation.</text>
</comment>
<sequence length="340" mass="37779">MKILGIETSCDDTCVAIYDESKGIIANEICKQDKIHNLYGGIVPELASRNHMKNIIPLIKKTFKISKTLYHEISGIAYTAGPGLIGSLLIGATLSKSLGFSWNVPTKKINHMEGHLLTPMLENKKILFPFTALLVSGKHTQIINAISLGNYKIIGNSLDDAAGEVFDKISNILGLGYPGGKKISKLAKKNNSKNIKFPRPMTKNNKDLNFSFSGLKTFVINEISKININNYQIKANIAYAFENAIVDTLIIKIKRALKLTKHKNLIISGGVSANHKLRSKMSKIFKKKNINIFYPSKNLCTDNGAMIAYAGMLHFKNSLTSNFDLEINVYPKWLISDIKY</sequence>